<feature type="region of interest" description="Disordered" evidence="1">
    <location>
        <begin position="13"/>
        <end position="41"/>
    </location>
</feature>
<proteinExistence type="predicted"/>
<gene>
    <name evidence="2" type="ORF">Rt10032_c04g2039</name>
</gene>
<dbReference type="EMBL" id="BJWK01000004">
    <property type="protein sequence ID" value="GEM08022.1"/>
    <property type="molecule type" value="Genomic_DNA"/>
</dbReference>
<accession>A0A511KCG0</accession>
<reference evidence="2 3" key="1">
    <citation type="submission" date="2019-07" db="EMBL/GenBank/DDBJ databases">
        <title>Rhodotorula toruloides NBRC10032 genome sequencing.</title>
        <authorList>
            <person name="Shida Y."/>
            <person name="Takaku H."/>
            <person name="Ogasawara W."/>
            <person name="Mori K."/>
        </authorList>
    </citation>
    <scope>NUCLEOTIDE SEQUENCE [LARGE SCALE GENOMIC DNA]</scope>
    <source>
        <strain evidence="2 3">NBRC10032</strain>
    </source>
</reference>
<protein>
    <submittedName>
        <fullName evidence="2">Histidine triad nucleotide binding protein</fullName>
    </submittedName>
</protein>
<organism evidence="2 3">
    <name type="scientific">Rhodotorula toruloides</name>
    <name type="common">Yeast</name>
    <name type="synonym">Rhodosporidium toruloides</name>
    <dbReference type="NCBI Taxonomy" id="5286"/>
    <lineage>
        <taxon>Eukaryota</taxon>
        <taxon>Fungi</taxon>
        <taxon>Dikarya</taxon>
        <taxon>Basidiomycota</taxon>
        <taxon>Pucciniomycotina</taxon>
        <taxon>Microbotryomycetes</taxon>
        <taxon>Sporidiobolales</taxon>
        <taxon>Sporidiobolaceae</taxon>
        <taxon>Rhodotorula</taxon>
    </lineage>
</organism>
<evidence type="ECO:0000256" key="1">
    <source>
        <dbReference type="SAM" id="MobiDB-lite"/>
    </source>
</evidence>
<dbReference type="AlphaFoldDB" id="A0A511KCG0"/>
<dbReference type="Proteomes" id="UP000321518">
    <property type="component" value="Unassembled WGS sequence"/>
</dbReference>
<dbReference type="Gene3D" id="3.30.428.10">
    <property type="entry name" value="HIT-like"/>
    <property type="match status" value="1"/>
</dbReference>
<evidence type="ECO:0000313" key="3">
    <source>
        <dbReference type="Proteomes" id="UP000321518"/>
    </source>
</evidence>
<dbReference type="InterPro" id="IPR036265">
    <property type="entry name" value="HIT-like_sf"/>
</dbReference>
<sequence length="96" mass="10718">MTSHFIDRFANRAARLEPSTSPSGHPHQSAAPRPAGGLDRRSDVERAELNGVREEGCTFCNIIAGDEPAFKAYEDEHVMAFLGKLRTSRSRYTKRN</sequence>
<evidence type="ECO:0000313" key="2">
    <source>
        <dbReference type="EMBL" id="GEM08022.1"/>
    </source>
</evidence>
<name>A0A511KCG0_RHOTO</name>
<dbReference type="OrthoDB" id="672793at2759"/>
<dbReference type="SUPFAM" id="SSF54197">
    <property type="entry name" value="HIT-like"/>
    <property type="match status" value="1"/>
</dbReference>
<comment type="caution">
    <text evidence="2">The sequence shown here is derived from an EMBL/GenBank/DDBJ whole genome shotgun (WGS) entry which is preliminary data.</text>
</comment>